<keyword evidence="9" id="KW-1185">Reference proteome</keyword>
<evidence type="ECO:0000259" key="7">
    <source>
        <dbReference type="SMART" id="SM00277"/>
    </source>
</evidence>
<evidence type="ECO:0000256" key="3">
    <source>
        <dbReference type="ARBA" id="ARBA00022525"/>
    </source>
</evidence>
<dbReference type="eggNOG" id="ENOG502THX7">
    <property type="taxonomic scope" value="Eukaryota"/>
</dbReference>
<evidence type="ECO:0000256" key="4">
    <source>
        <dbReference type="ARBA" id="ARBA00023157"/>
    </source>
</evidence>
<gene>
    <name evidence="8" type="ORF">CAEBREN_19706</name>
</gene>
<feature type="domain" description="Granulins" evidence="7">
    <location>
        <begin position="30"/>
        <end position="82"/>
    </location>
</feature>
<proteinExistence type="inferred from homology"/>
<name>G0NBL7_CAEBE</name>
<reference evidence="9" key="1">
    <citation type="submission" date="2011-07" db="EMBL/GenBank/DDBJ databases">
        <authorList>
            <consortium name="Caenorhabditis brenneri Sequencing and Analysis Consortium"/>
            <person name="Wilson R.K."/>
        </authorList>
    </citation>
    <scope>NUCLEOTIDE SEQUENCE [LARGE SCALE GENOMIC DNA]</scope>
    <source>
        <strain evidence="9">PB2801</strain>
    </source>
</reference>
<accession>G0NBL7</accession>
<feature type="compositionally biased region" description="Basic and acidic residues" evidence="5">
    <location>
        <begin position="188"/>
        <end position="205"/>
    </location>
</feature>
<sequence>MSYFSNVLYYFFVFGLLLKLSNCTLEPNLCDEKRTTQCDEYTVCCPLGNDQYGCCPFTEGTCCPGTSSCCPPGFSCTKTGSCRRTTTLVQPAIDSQTTALRDRQREAAISGRSVRSVIETEVEPETSQCPRLSCVQMTPKLKTHSGVNTAEVYERLNQNDNLVQKMEKEKPPSAEIIVQQKPPPEKIVGSKESTDEYPDERDKFSAEGVNKDGQNSANP</sequence>
<dbReference type="InterPro" id="IPR037277">
    <property type="entry name" value="Granulin_sf"/>
</dbReference>
<evidence type="ECO:0000313" key="8">
    <source>
        <dbReference type="EMBL" id="EGT56983.1"/>
    </source>
</evidence>
<comment type="similarity">
    <text evidence="2">Belongs to the granulin family.</text>
</comment>
<keyword evidence="3" id="KW-0964">Secreted</keyword>
<evidence type="ECO:0000313" key="9">
    <source>
        <dbReference type="Proteomes" id="UP000008068"/>
    </source>
</evidence>
<feature type="chain" id="PRO_5003404682" description="Granulins domain-containing protein" evidence="6">
    <location>
        <begin position="24"/>
        <end position="219"/>
    </location>
</feature>
<dbReference type="PANTHER" id="PTHR12274:SF3">
    <property type="entry name" value="PROGRANULIN"/>
    <property type="match status" value="1"/>
</dbReference>
<dbReference type="InParanoid" id="G0NBL7"/>
<evidence type="ECO:0000256" key="6">
    <source>
        <dbReference type="SAM" id="SignalP"/>
    </source>
</evidence>
<organism evidence="9">
    <name type="scientific">Caenorhabditis brenneri</name>
    <name type="common">Nematode worm</name>
    <dbReference type="NCBI Taxonomy" id="135651"/>
    <lineage>
        <taxon>Eukaryota</taxon>
        <taxon>Metazoa</taxon>
        <taxon>Ecdysozoa</taxon>
        <taxon>Nematoda</taxon>
        <taxon>Chromadorea</taxon>
        <taxon>Rhabditida</taxon>
        <taxon>Rhabditina</taxon>
        <taxon>Rhabditomorpha</taxon>
        <taxon>Rhabditoidea</taxon>
        <taxon>Rhabditidae</taxon>
        <taxon>Peloderinae</taxon>
        <taxon>Caenorhabditis</taxon>
    </lineage>
</organism>
<dbReference type="OrthoDB" id="5855448at2759"/>
<dbReference type="AlphaFoldDB" id="G0NBL7"/>
<dbReference type="PANTHER" id="PTHR12274">
    <property type="entry name" value="GRANULIN"/>
    <property type="match status" value="1"/>
</dbReference>
<keyword evidence="4" id="KW-1015">Disulfide bond</keyword>
<evidence type="ECO:0000256" key="5">
    <source>
        <dbReference type="SAM" id="MobiDB-lite"/>
    </source>
</evidence>
<protein>
    <recommendedName>
        <fullName evidence="7">Granulins domain-containing protein</fullName>
    </recommendedName>
</protein>
<dbReference type="InterPro" id="IPR039036">
    <property type="entry name" value="Granulin_fam"/>
</dbReference>
<dbReference type="Pfam" id="PF00396">
    <property type="entry name" value="Granulin"/>
    <property type="match status" value="1"/>
</dbReference>
<dbReference type="InterPro" id="IPR000118">
    <property type="entry name" value="Granulin"/>
</dbReference>
<evidence type="ECO:0000256" key="2">
    <source>
        <dbReference type="ARBA" id="ARBA00010093"/>
    </source>
</evidence>
<dbReference type="FunCoup" id="G0NBL7">
    <property type="interactions" value="1946"/>
</dbReference>
<dbReference type="Proteomes" id="UP000008068">
    <property type="component" value="Unassembled WGS sequence"/>
</dbReference>
<feature type="signal peptide" evidence="6">
    <location>
        <begin position="1"/>
        <end position="23"/>
    </location>
</feature>
<dbReference type="HOGENOM" id="CLU_1262524_0_0_1"/>
<dbReference type="GO" id="GO:0005576">
    <property type="term" value="C:extracellular region"/>
    <property type="evidence" value="ECO:0007669"/>
    <property type="project" value="UniProtKB-SubCell"/>
</dbReference>
<comment type="subcellular location">
    <subcellularLocation>
        <location evidence="1">Secreted</location>
    </subcellularLocation>
</comment>
<feature type="region of interest" description="Disordered" evidence="5">
    <location>
        <begin position="167"/>
        <end position="219"/>
    </location>
</feature>
<evidence type="ECO:0000256" key="1">
    <source>
        <dbReference type="ARBA" id="ARBA00004613"/>
    </source>
</evidence>
<keyword evidence="6" id="KW-0732">Signal</keyword>
<dbReference type="SMART" id="SM00277">
    <property type="entry name" value="GRAN"/>
    <property type="match status" value="1"/>
</dbReference>
<dbReference type="EMBL" id="GL379858">
    <property type="protein sequence ID" value="EGT56983.1"/>
    <property type="molecule type" value="Genomic_DNA"/>
</dbReference>
<dbReference type="Gene3D" id="2.10.25.160">
    <property type="entry name" value="Granulin"/>
    <property type="match status" value="1"/>
</dbReference>